<dbReference type="InterPro" id="IPR032413">
    <property type="entry name" value="Arm_3"/>
</dbReference>
<sequence>VNQEMIDGVWSDDPSIQLENASKFRYALSHADDPPVAKIVESGVVPRFVEFLKKEDNIEIQYAAACVLRMVSEGNTKVIIDHGVIQIFVRLLGRATSRVHLRFQATLALGNVARASVESRNIVLLRGAMGPVLAQLKENTEIWMLTTAARTLLHLCAGLPRPPFHQIGSHVLAALQRVLHKDDEYFLSNACTALYFLADGSKQNIQTFINADIVPRLVQLLGHVSPSVIEPVVSTILYLSNGIKQQTKVLIECGVLPLLANLLTTQGNDTRWKNIKRNACWTISMITAGTEEQIQAVIDANLIPTLVNLAQNPELEIKEKVVRAISNATSGGSHDQTKYLVEQGCIKPLCDLLVCPNVRIISACLNGLERILMAGEVEKNTTGDVNLYSQMIGDAEGKEKIENLQQHESREVNEKALKIVETYWKKEDDDQTQQPPR</sequence>
<dbReference type="PIRSF" id="PIRSF005673">
    <property type="entry name" value="Importin_alpha"/>
    <property type="match status" value="1"/>
</dbReference>
<dbReference type="GO" id="GO:0061608">
    <property type="term" value="F:nuclear import signal receptor activity"/>
    <property type="evidence" value="ECO:0007669"/>
    <property type="project" value="InterPro"/>
</dbReference>
<name>R0G9W8_9BRAS</name>
<feature type="repeat" description="ARM" evidence="5">
    <location>
        <begin position="83"/>
        <end position="127"/>
    </location>
</feature>
<comment type="similarity">
    <text evidence="1">Belongs to the importin alpha family.</text>
</comment>
<dbReference type="KEGG" id="crb:17875426"/>
<evidence type="ECO:0008006" key="8">
    <source>
        <dbReference type="Google" id="ProtNLM"/>
    </source>
</evidence>
<dbReference type="Pfam" id="PF16186">
    <property type="entry name" value="Arm_3"/>
    <property type="match status" value="1"/>
</dbReference>
<dbReference type="InterPro" id="IPR016024">
    <property type="entry name" value="ARM-type_fold"/>
</dbReference>
<dbReference type="GO" id="GO:0006606">
    <property type="term" value="P:protein import into nucleus"/>
    <property type="evidence" value="ECO:0007669"/>
    <property type="project" value="InterPro"/>
</dbReference>
<evidence type="ECO:0000256" key="5">
    <source>
        <dbReference type="PROSITE-ProRule" id="PRU00259"/>
    </source>
</evidence>
<evidence type="ECO:0000256" key="3">
    <source>
        <dbReference type="ARBA" id="ARBA00022737"/>
    </source>
</evidence>
<dbReference type="STRING" id="81985.R0G9W8"/>
<dbReference type="PROSITE" id="PS50176">
    <property type="entry name" value="ARM_REPEAT"/>
    <property type="match status" value="1"/>
</dbReference>
<dbReference type="Proteomes" id="UP000029121">
    <property type="component" value="Unassembled WGS sequence"/>
</dbReference>
<accession>R0G9W8</accession>
<dbReference type="InterPro" id="IPR011989">
    <property type="entry name" value="ARM-like"/>
</dbReference>
<dbReference type="AlphaFoldDB" id="R0G9W8"/>
<evidence type="ECO:0000256" key="1">
    <source>
        <dbReference type="ARBA" id="ARBA00010394"/>
    </source>
</evidence>
<evidence type="ECO:0000256" key="4">
    <source>
        <dbReference type="ARBA" id="ARBA00022927"/>
    </source>
</evidence>
<proteinExistence type="inferred from homology"/>
<dbReference type="InterPro" id="IPR024931">
    <property type="entry name" value="Importin_alpha"/>
</dbReference>
<reference evidence="7" key="1">
    <citation type="journal article" date="2013" name="Nat. Genet.">
        <title>The Capsella rubella genome and the genomic consequences of rapid mating system evolution.</title>
        <authorList>
            <person name="Slotte T."/>
            <person name="Hazzouri K.M."/>
            <person name="Agren J.A."/>
            <person name="Koenig D."/>
            <person name="Maumus F."/>
            <person name="Guo Y.L."/>
            <person name="Steige K."/>
            <person name="Platts A.E."/>
            <person name="Escobar J.S."/>
            <person name="Newman L.K."/>
            <person name="Wang W."/>
            <person name="Mandakova T."/>
            <person name="Vello E."/>
            <person name="Smith L.M."/>
            <person name="Henz S.R."/>
            <person name="Steffen J."/>
            <person name="Takuno S."/>
            <person name="Brandvain Y."/>
            <person name="Coop G."/>
            <person name="Andolfatto P."/>
            <person name="Hu T.T."/>
            <person name="Blanchette M."/>
            <person name="Clark R.M."/>
            <person name="Quesneville H."/>
            <person name="Nordborg M."/>
            <person name="Gaut B.S."/>
            <person name="Lysak M.A."/>
            <person name="Jenkins J."/>
            <person name="Grimwood J."/>
            <person name="Chapman J."/>
            <person name="Prochnik S."/>
            <person name="Shu S."/>
            <person name="Rokhsar D."/>
            <person name="Schmutz J."/>
            <person name="Weigel D."/>
            <person name="Wright S.I."/>
        </authorList>
    </citation>
    <scope>NUCLEOTIDE SEQUENCE [LARGE SCALE GENOMIC DNA]</scope>
    <source>
        <strain evidence="7">cv. Monte Gargano</strain>
    </source>
</reference>
<feature type="non-terminal residue" evidence="6">
    <location>
        <position position="1"/>
    </location>
</feature>
<protein>
    <recommendedName>
        <fullName evidence="8">Importin subunit alpha</fullName>
    </recommendedName>
</protein>
<dbReference type="SUPFAM" id="SSF48371">
    <property type="entry name" value="ARM repeat"/>
    <property type="match status" value="1"/>
</dbReference>
<gene>
    <name evidence="6" type="ORF">CARUB_v10026424mg</name>
</gene>
<keyword evidence="4" id="KW-0653">Protein transport</keyword>
<keyword evidence="3" id="KW-0677">Repeat</keyword>
<dbReference type="Pfam" id="PF00514">
    <property type="entry name" value="Arm"/>
    <property type="match status" value="6"/>
</dbReference>
<dbReference type="eggNOG" id="KOG0166">
    <property type="taxonomic scope" value="Eukaryota"/>
</dbReference>
<keyword evidence="7" id="KW-1185">Reference proteome</keyword>
<dbReference type="SMART" id="SM00185">
    <property type="entry name" value="ARM"/>
    <property type="match status" value="6"/>
</dbReference>
<evidence type="ECO:0000313" key="7">
    <source>
        <dbReference type="Proteomes" id="UP000029121"/>
    </source>
</evidence>
<evidence type="ECO:0000313" key="6">
    <source>
        <dbReference type="EMBL" id="EOA13384.1"/>
    </source>
</evidence>
<dbReference type="Gene3D" id="1.25.10.10">
    <property type="entry name" value="Leucine-rich Repeat Variant"/>
    <property type="match status" value="1"/>
</dbReference>
<dbReference type="GO" id="GO:0005737">
    <property type="term" value="C:cytoplasm"/>
    <property type="evidence" value="ECO:0007669"/>
    <property type="project" value="InterPro"/>
</dbReference>
<dbReference type="OrthoDB" id="1077760at2759"/>
<organism evidence="6 7">
    <name type="scientific">Capsella rubella</name>
    <dbReference type="NCBI Taxonomy" id="81985"/>
    <lineage>
        <taxon>Eukaryota</taxon>
        <taxon>Viridiplantae</taxon>
        <taxon>Streptophyta</taxon>
        <taxon>Embryophyta</taxon>
        <taxon>Tracheophyta</taxon>
        <taxon>Spermatophyta</taxon>
        <taxon>Magnoliopsida</taxon>
        <taxon>eudicotyledons</taxon>
        <taxon>Gunneridae</taxon>
        <taxon>Pentapetalae</taxon>
        <taxon>rosids</taxon>
        <taxon>malvids</taxon>
        <taxon>Brassicales</taxon>
        <taxon>Brassicaceae</taxon>
        <taxon>Camelineae</taxon>
        <taxon>Capsella</taxon>
    </lineage>
</organism>
<dbReference type="PANTHER" id="PTHR23316">
    <property type="entry name" value="IMPORTIN ALPHA"/>
    <property type="match status" value="1"/>
</dbReference>
<dbReference type="EMBL" id="KB870812">
    <property type="protein sequence ID" value="EOA13384.1"/>
    <property type="molecule type" value="Genomic_DNA"/>
</dbReference>
<keyword evidence="2" id="KW-0813">Transport</keyword>
<evidence type="ECO:0000256" key="2">
    <source>
        <dbReference type="ARBA" id="ARBA00022448"/>
    </source>
</evidence>
<dbReference type="InterPro" id="IPR000225">
    <property type="entry name" value="Armadillo"/>
</dbReference>